<evidence type="ECO:0000313" key="1">
    <source>
        <dbReference type="EMBL" id="GEL01959.1"/>
    </source>
</evidence>
<dbReference type="InterPro" id="IPR012675">
    <property type="entry name" value="Beta-grasp_dom_sf"/>
</dbReference>
<protein>
    <recommendedName>
        <fullName evidence="3">Thiamine biosynthesis protein ThiS</fullName>
    </recommendedName>
</protein>
<proteinExistence type="predicted"/>
<gene>
    <name evidence="1" type="ORF">SSA02_11220</name>
</gene>
<comment type="caution">
    <text evidence="1">The sequence shown here is derived from an EMBL/GenBank/DDBJ whole genome shotgun (WGS) entry which is preliminary data.</text>
</comment>
<dbReference type="SUPFAM" id="SSF54285">
    <property type="entry name" value="MoaD/ThiS"/>
    <property type="match status" value="1"/>
</dbReference>
<dbReference type="AlphaFoldDB" id="A0A511BNP8"/>
<sequence>MQILVNDETRQIRNRLLSDILVELGYGDSRVATALDGVFVPRSARAGKMVEEGARLEILAPMQGG</sequence>
<dbReference type="EMBL" id="BJVC01000002">
    <property type="protein sequence ID" value="GEL01959.1"/>
    <property type="molecule type" value="Genomic_DNA"/>
</dbReference>
<evidence type="ECO:0000313" key="2">
    <source>
        <dbReference type="Proteomes" id="UP000321405"/>
    </source>
</evidence>
<dbReference type="InterPro" id="IPR003749">
    <property type="entry name" value="ThiS/MoaD-like"/>
</dbReference>
<keyword evidence="2" id="KW-1185">Reference proteome</keyword>
<dbReference type="NCBIfam" id="TIGR01683">
    <property type="entry name" value="thiS"/>
    <property type="match status" value="1"/>
</dbReference>
<dbReference type="RefSeq" id="WP_147092947.1">
    <property type="nucleotide sequence ID" value="NZ_BJVC01000002.1"/>
</dbReference>
<dbReference type="Gene3D" id="3.10.20.30">
    <property type="match status" value="1"/>
</dbReference>
<dbReference type="InterPro" id="IPR016155">
    <property type="entry name" value="Mopterin_synth/thiamin_S_b"/>
</dbReference>
<organism evidence="1 2">
    <name type="scientific">Swaminathania salitolerans</name>
    <dbReference type="NCBI Taxonomy" id="182838"/>
    <lineage>
        <taxon>Bacteria</taxon>
        <taxon>Pseudomonadati</taxon>
        <taxon>Pseudomonadota</taxon>
        <taxon>Alphaproteobacteria</taxon>
        <taxon>Acetobacterales</taxon>
        <taxon>Acetobacteraceae</taxon>
        <taxon>Swaminathania</taxon>
    </lineage>
</organism>
<reference evidence="1 2" key="1">
    <citation type="submission" date="2019-07" db="EMBL/GenBank/DDBJ databases">
        <title>Whole genome shotgun sequence of Swaminathania salitolerans NBRC 104436.</title>
        <authorList>
            <person name="Hosoyama A."/>
            <person name="Uohara A."/>
            <person name="Ohji S."/>
            <person name="Ichikawa N."/>
        </authorList>
    </citation>
    <scope>NUCLEOTIDE SEQUENCE [LARGE SCALE GENOMIC DNA]</scope>
    <source>
        <strain evidence="1 2">NBRC 104436</strain>
    </source>
</reference>
<dbReference type="OrthoDB" id="197113at2"/>
<dbReference type="Pfam" id="PF02597">
    <property type="entry name" value="ThiS"/>
    <property type="match status" value="1"/>
</dbReference>
<dbReference type="Proteomes" id="UP000321405">
    <property type="component" value="Unassembled WGS sequence"/>
</dbReference>
<accession>A0A511BNP8</accession>
<evidence type="ECO:0008006" key="3">
    <source>
        <dbReference type="Google" id="ProtNLM"/>
    </source>
</evidence>
<name>A0A511BNP8_9PROT</name>
<dbReference type="InterPro" id="IPR010035">
    <property type="entry name" value="Thi_S"/>
</dbReference>
<dbReference type="CDD" id="cd00565">
    <property type="entry name" value="Ubl_ThiS"/>
    <property type="match status" value="1"/>
</dbReference>